<dbReference type="InterPro" id="IPR038690">
    <property type="entry name" value="NusG_2_sf"/>
</dbReference>
<reference evidence="1" key="1">
    <citation type="submission" date="2019-12" db="EMBL/GenBank/DDBJ databases">
        <title>Microbes associate with the intestines of laboratory mice.</title>
        <authorList>
            <person name="Navarre W."/>
            <person name="Wong E."/>
        </authorList>
    </citation>
    <scope>NUCLEOTIDE SEQUENCE</scope>
    <source>
        <strain evidence="1">NM79_F5</strain>
    </source>
</reference>
<dbReference type="CDD" id="cd09911">
    <property type="entry name" value="Lin0431_like"/>
    <property type="match status" value="1"/>
</dbReference>
<protein>
    <submittedName>
        <fullName evidence="1">NusG domain II-containing protein</fullName>
    </submittedName>
</protein>
<gene>
    <name evidence="1" type="ORF">GKZ28_12150</name>
</gene>
<proteinExistence type="predicted"/>
<dbReference type="Gene3D" id="2.60.320.10">
    <property type="entry name" value="N-utilization substance G protein NusG, insert domain"/>
    <property type="match status" value="1"/>
</dbReference>
<dbReference type="Proteomes" id="UP000656077">
    <property type="component" value="Unassembled WGS sequence"/>
</dbReference>
<dbReference type="EMBL" id="WSRQ01000017">
    <property type="protein sequence ID" value="MVX64443.1"/>
    <property type="molecule type" value="Genomic_DNA"/>
</dbReference>
<dbReference type="Pfam" id="PF07009">
    <property type="entry name" value="NusG_II"/>
    <property type="match status" value="1"/>
</dbReference>
<dbReference type="RefSeq" id="WP_160359391.1">
    <property type="nucleotide sequence ID" value="NZ_WSRQ01000017.1"/>
</dbReference>
<organism evidence="1 2">
    <name type="scientific">Clostridium chromiireducens</name>
    <dbReference type="NCBI Taxonomy" id="225345"/>
    <lineage>
        <taxon>Bacteria</taxon>
        <taxon>Bacillati</taxon>
        <taxon>Bacillota</taxon>
        <taxon>Clostridia</taxon>
        <taxon>Eubacteriales</taxon>
        <taxon>Clostridiaceae</taxon>
        <taxon>Clostridium</taxon>
    </lineage>
</organism>
<name>A0A964RMQ0_9CLOT</name>
<evidence type="ECO:0000313" key="1">
    <source>
        <dbReference type="EMBL" id="MVX64443.1"/>
    </source>
</evidence>
<sequence>MFKKWDIITIFFLVCLSFIPEIVFGVVINRHYNGICAEITVDGKISKTIALSEHRGDEQIDIKTPYGHNTVEIKDKSIKIVDADCKDKICMHSDFISEPGQIIVCLPHKLMIEIKSTDVVSDSLRC</sequence>
<dbReference type="AlphaFoldDB" id="A0A964RMQ0"/>
<evidence type="ECO:0000313" key="2">
    <source>
        <dbReference type="Proteomes" id="UP000656077"/>
    </source>
</evidence>
<comment type="caution">
    <text evidence="1">The sequence shown here is derived from an EMBL/GenBank/DDBJ whole genome shotgun (WGS) entry which is preliminary data.</text>
</comment>
<accession>A0A964RMQ0</accession>